<keyword evidence="2" id="KW-0238">DNA-binding</keyword>
<dbReference type="Gene3D" id="1.10.260.40">
    <property type="entry name" value="lambda repressor-like DNA-binding domains"/>
    <property type="match status" value="1"/>
</dbReference>
<dbReference type="InterPro" id="IPR036286">
    <property type="entry name" value="LexA/Signal_pep-like_sf"/>
</dbReference>
<dbReference type="PANTHER" id="PTHR40661">
    <property type="match status" value="1"/>
</dbReference>
<protein>
    <submittedName>
        <fullName evidence="5">Putative transcriptional regulator</fullName>
    </submittedName>
</protein>
<dbReference type="InterPro" id="IPR010982">
    <property type="entry name" value="Lambda_DNA-bd_dom_sf"/>
</dbReference>
<evidence type="ECO:0000259" key="4">
    <source>
        <dbReference type="PROSITE" id="PS50943"/>
    </source>
</evidence>
<keyword evidence="3" id="KW-0804">Transcription</keyword>
<name>A0A0A7S0J8_FRIPE</name>
<evidence type="ECO:0000256" key="3">
    <source>
        <dbReference type="ARBA" id="ARBA00023163"/>
    </source>
</evidence>
<dbReference type="CDD" id="cd06529">
    <property type="entry name" value="S24_LexA-like"/>
    <property type="match status" value="1"/>
</dbReference>
<keyword evidence="6" id="KW-1185">Reference proteome</keyword>
<dbReference type="STRING" id="1267021.FPB0191_01149"/>
<dbReference type="KEGG" id="fpp:FPB0191_01149"/>
<organism evidence="5 6">
    <name type="scientific">Frischella perrara</name>
    <dbReference type="NCBI Taxonomy" id="1267021"/>
    <lineage>
        <taxon>Bacteria</taxon>
        <taxon>Pseudomonadati</taxon>
        <taxon>Pseudomonadota</taxon>
        <taxon>Gammaproteobacteria</taxon>
        <taxon>Orbales</taxon>
        <taxon>Orbaceae</taxon>
        <taxon>Frischella</taxon>
    </lineage>
</organism>
<dbReference type="PANTHER" id="PTHR40661:SF3">
    <property type="entry name" value="FELS-1 PROPHAGE TRANSCRIPTIONAL REGULATOR"/>
    <property type="match status" value="1"/>
</dbReference>
<dbReference type="InterPro" id="IPR001387">
    <property type="entry name" value="Cro/C1-type_HTH"/>
</dbReference>
<keyword evidence="1" id="KW-0805">Transcription regulation</keyword>
<evidence type="ECO:0000256" key="2">
    <source>
        <dbReference type="ARBA" id="ARBA00023125"/>
    </source>
</evidence>
<dbReference type="SMART" id="SM00530">
    <property type="entry name" value="HTH_XRE"/>
    <property type="match status" value="1"/>
</dbReference>
<dbReference type="PROSITE" id="PS50943">
    <property type="entry name" value="HTH_CROC1"/>
    <property type="match status" value="1"/>
</dbReference>
<proteinExistence type="predicted"/>
<dbReference type="HOGENOM" id="CLU_066192_1_2_6"/>
<evidence type="ECO:0000313" key="5">
    <source>
        <dbReference type="EMBL" id="AJA44973.1"/>
    </source>
</evidence>
<accession>A0A0A7S0J8</accession>
<dbReference type="SUPFAM" id="SSF51306">
    <property type="entry name" value="LexA/Signal peptidase"/>
    <property type="match status" value="1"/>
</dbReference>
<dbReference type="Proteomes" id="UP000030901">
    <property type="component" value="Chromosome"/>
</dbReference>
<reference evidence="5 6" key="1">
    <citation type="journal article" date="2014" name="Appl. Environ. Microbiol.">
        <title>Gut symbionts from distinct hosts exhibit genotoxic activity via divergent colibactin biosynthetic pathways.</title>
        <authorList>
            <person name="Engel P."/>
            <person name="Vizcaino M.I."/>
            <person name="Crawford J.M."/>
        </authorList>
    </citation>
    <scope>NUCLEOTIDE SEQUENCE [LARGE SCALE GENOMIC DNA]</scope>
    <source>
        <strain evidence="5 6">PEB0191</strain>
    </source>
</reference>
<feature type="domain" description="HTH cro/C1-type" evidence="4">
    <location>
        <begin position="19"/>
        <end position="64"/>
    </location>
</feature>
<dbReference type="InterPro" id="IPR015927">
    <property type="entry name" value="Peptidase_S24_S26A/B/C"/>
</dbReference>
<dbReference type="Pfam" id="PF00717">
    <property type="entry name" value="Peptidase_S24"/>
    <property type="match status" value="1"/>
</dbReference>
<dbReference type="GO" id="GO:0003677">
    <property type="term" value="F:DNA binding"/>
    <property type="evidence" value="ECO:0007669"/>
    <property type="project" value="UniProtKB-KW"/>
</dbReference>
<gene>
    <name evidence="5" type="ORF">FPB0191_01149</name>
</gene>
<dbReference type="EMBL" id="CP009056">
    <property type="protein sequence ID" value="AJA44973.1"/>
    <property type="molecule type" value="Genomic_DNA"/>
</dbReference>
<evidence type="ECO:0000256" key="1">
    <source>
        <dbReference type="ARBA" id="ARBA00023015"/>
    </source>
</evidence>
<dbReference type="Gene3D" id="2.10.109.10">
    <property type="entry name" value="Umud Fragment, subunit A"/>
    <property type="match status" value="1"/>
</dbReference>
<dbReference type="CDD" id="cd00093">
    <property type="entry name" value="HTH_XRE"/>
    <property type="match status" value="1"/>
</dbReference>
<dbReference type="InterPro" id="IPR039418">
    <property type="entry name" value="LexA-like"/>
</dbReference>
<evidence type="ECO:0000313" key="6">
    <source>
        <dbReference type="Proteomes" id="UP000030901"/>
    </source>
</evidence>
<dbReference type="SUPFAM" id="SSF47413">
    <property type="entry name" value="lambda repressor-like DNA-binding domains"/>
    <property type="match status" value="1"/>
</dbReference>
<dbReference type="RefSeq" id="WP_052236814.1">
    <property type="nucleotide sequence ID" value="NZ_CP009056.1"/>
</dbReference>
<sequence>MRNTWQSLVKKKMKGIGETQEGLAEKLNVTQGSIAHWLSGRRKPDIDIVASIIKAVGIKSITISSDGSADETNSQLNYNKNNFYIEGLDVTANTDNGYLNSDVMEVIKSIEYDSDQAKILFNNIDANNLKVINIVGDSMMGTFESGDSIYVDISKKEFNGDGIYVFSFDRNLYVRRLQMIKNKLFVISDNKKYKEWNINENEFDLLYIHGKVMLSQSMMLKKTRLI</sequence>
<dbReference type="OrthoDB" id="9791537at2"/>
<dbReference type="Pfam" id="PF01381">
    <property type="entry name" value="HTH_3"/>
    <property type="match status" value="1"/>
</dbReference>
<dbReference type="AlphaFoldDB" id="A0A0A7S0J8"/>